<accession>A0AAV2PY43</accession>
<keyword evidence="3" id="KW-1185">Reference proteome</keyword>
<dbReference type="Gene3D" id="2.60.20.10">
    <property type="entry name" value="Crystallins"/>
    <property type="match status" value="1"/>
</dbReference>
<evidence type="ECO:0000313" key="2">
    <source>
        <dbReference type="EMBL" id="CAL4066386.1"/>
    </source>
</evidence>
<dbReference type="Proteomes" id="UP001497623">
    <property type="component" value="Unassembled WGS sequence"/>
</dbReference>
<dbReference type="AlphaFoldDB" id="A0AAV2PY43"/>
<name>A0AAV2PY43_MEGNR</name>
<evidence type="ECO:0000313" key="3">
    <source>
        <dbReference type="Proteomes" id="UP001497623"/>
    </source>
</evidence>
<organism evidence="2 3">
    <name type="scientific">Meganyctiphanes norvegica</name>
    <name type="common">Northern krill</name>
    <name type="synonym">Thysanopoda norvegica</name>
    <dbReference type="NCBI Taxonomy" id="48144"/>
    <lineage>
        <taxon>Eukaryota</taxon>
        <taxon>Metazoa</taxon>
        <taxon>Ecdysozoa</taxon>
        <taxon>Arthropoda</taxon>
        <taxon>Crustacea</taxon>
        <taxon>Multicrustacea</taxon>
        <taxon>Malacostraca</taxon>
        <taxon>Eumalacostraca</taxon>
        <taxon>Eucarida</taxon>
        <taxon>Euphausiacea</taxon>
        <taxon>Euphausiidae</taxon>
        <taxon>Meganyctiphanes</taxon>
    </lineage>
</organism>
<gene>
    <name evidence="2" type="ORF">MNOR_LOCUS5633</name>
</gene>
<dbReference type="EMBL" id="CAXKWB010002204">
    <property type="protein sequence ID" value="CAL4066386.1"/>
    <property type="molecule type" value="Genomic_DNA"/>
</dbReference>
<dbReference type="Pfam" id="PF03995">
    <property type="entry name" value="Inhibitor_I36"/>
    <property type="match status" value="1"/>
</dbReference>
<dbReference type="SUPFAM" id="SSF49695">
    <property type="entry name" value="gamma-Crystallin-like"/>
    <property type="match status" value="1"/>
</dbReference>
<feature type="chain" id="PRO_5043405045" evidence="1">
    <location>
        <begin position="19"/>
        <end position="221"/>
    </location>
</feature>
<keyword evidence="1" id="KW-0732">Signal</keyword>
<feature type="signal peptide" evidence="1">
    <location>
        <begin position="1"/>
        <end position="18"/>
    </location>
</feature>
<sequence length="221" mass="24595">MASLLLLIAPCVFSLASAHSYLEVYTLKDAGGAYTNFSSYQYDLDHVGWDNMVQSVCGTGVWLMYENKGYNSDHSQGHGSWVESFIAPEYMCHNLPSTHYHELSSLRYVGSGYLEDETVTLYHSWSYEGGEALFLKDEDDLSDMTDEVSSFIITGPSPWTFYEDPYYGGIAICVEPWNVGSGKYVGTFNVNDVGLPNNILSSIKKGCFAKTVVKAKPLTIY</sequence>
<evidence type="ECO:0000256" key="1">
    <source>
        <dbReference type="SAM" id="SignalP"/>
    </source>
</evidence>
<dbReference type="InterPro" id="IPR011024">
    <property type="entry name" value="G_crystallin-like"/>
</dbReference>
<proteinExistence type="predicted"/>
<protein>
    <submittedName>
        <fullName evidence="2">Uncharacterized protein</fullName>
    </submittedName>
</protein>
<comment type="caution">
    <text evidence="2">The sequence shown here is derived from an EMBL/GenBank/DDBJ whole genome shotgun (WGS) entry which is preliminary data.</text>
</comment>
<reference evidence="2 3" key="1">
    <citation type="submission" date="2024-05" db="EMBL/GenBank/DDBJ databases">
        <authorList>
            <person name="Wallberg A."/>
        </authorList>
    </citation>
    <scope>NUCLEOTIDE SEQUENCE [LARGE SCALE GENOMIC DNA]</scope>
</reference>